<dbReference type="PANTHER" id="PTHR41302">
    <property type="entry name" value="PRESPORE-SPECIFIC TRANSCRIPTIONAL REGULATOR RSFA-RELATED"/>
    <property type="match status" value="1"/>
</dbReference>
<dbReference type="PANTHER" id="PTHR41302:SF2">
    <property type="entry name" value="PRESPORE SPECIFIC TRANSCRIPTIONAL ACTIVATOR RSFA"/>
    <property type="match status" value="1"/>
</dbReference>
<sequence length="156" mass="18067">MDVNRQDAWKENEDLLLAETVLRCIRQGRTQLEAFREVADKLSRTPAACGFRWNANVRKHYQQAIETAKNERKRKQHAKAAFPDAALNMSLDDAISLLTEMKEKQNSAGDPKVQEQVKTLREENQALKDAVTRYQSAWKEVEKLMDWVQKDKNLPV</sequence>
<dbReference type="RefSeq" id="WP_062445726.1">
    <property type="nucleotide sequence ID" value="NZ_BMCJ01000001.1"/>
</dbReference>
<dbReference type="NCBIfam" id="TIGR02894">
    <property type="entry name" value="DNA_bind_RsfA"/>
    <property type="match status" value="1"/>
</dbReference>
<dbReference type="EMBL" id="BMCJ01000001">
    <property type="protein sequence ID" value="GGC80537.1"/>
    <property type="molecule type" value="Genomic_DNA"/>
</dbReference>
<reference evidence="2" key="1">
    <citation type="journal article" date="2019" name="Int. J. Syst. Evol. Microbiol.">
        <title>The Global Catalogue of Microorganisms (GCM) 10K type strain sequencing project: providing services to taxonomists for standard genome sequencing and annotation.</title>
        <authorList>
            <consortium name="The Broad Institute Genomics Platform"/>
            <consortium name="The Broad Institute Genome Sequencing Center for Infectious Disease"/>
            <person name="Wu L."/>
            <person name="Ma J."/>
        </authorList>
    </citation>
    <scope>NUCLEOTIDE SEQUENCE [LARGE SCALE GENOMIC DNA]</scope>
    <source>
        <strain evidence="2">CCM 7282</strain>
    </source>
</reference>
<accession>A0ABQ1NM17</accession>
<dbReference type="Proteomes" id="UP000619534">
    <property type="component" value="Unassembled WGS sequence"/>
</dbReference>
<evidence type="ECO:0000313" key="1">
    <source>
        <dbReference type="EMBL" id="GGC80537.1"/>
    </source>
</evidence>
<keyword evidence="2" id="KW-1185">Reference proteome</keyword>
<dbReference type="InterPro" id="IPR014243">
    <property type="entry name" value="RsfA-like"/>
</dbReference>
<name>A0ABQ1NM17_9BACI</name>
<evidence type="ECO:0000313" key="2">
    <source>
        <dbReference type="Proteomes" id="UP000619534"/>
    </source>
</evidence>
<dbReference type="GO" id="GO:0003677">
    <property type="term" value="F:DNA binding"/>
    <property type="evidence" value="ECO:0007669"/>
    <property type="project" value="UniProtKB-KW"/>
</dbReference>
<gene>
    <name evidence="1" type="ORF">GCM10007216_08890</name>
</gene>
<proteinExistence type="predicted"/>
<comment type="caution">
    <text evidence="1">The sequence shown here is derived from an EMBL/GenBank/DDBJ whole genome shotgun (WGS) entry which is preliminary data.</text>
</comment>
<protein>
    <submittedName>
        <fullName evidence="1">DNA-binding protein</fullName>
    </submittedName>
</protein>
<organism evidence="1 2">
    <name type="scientific">Thalassobacillus devorans</name>
    <dbReference type="NCBI Taxonomy" id="279813"/>
    <lineage>
        <taxon>Bacteria</taxon>
        <taxon>Bacillati</taxon>
        <taxon>Bacillota</taxon>
        <taxon>Bacilli</taxon>
        <taxon>Bacillales</taxon>
        <taxon>Bacillaceae</taxon>
        <taxon>Thalassobacillus</taxon>
    </lineage>
</organism>
<keyword evidence="1" id="KW-0238">DNA-binding</keyword>